<dbReference type="GO" id="GO:0005886">
    <property type="term" value="C:plasma membrane"/>
    <property type="evidence" value="ECO:0007669"/>
    <property type="project" value="UniProtKB-SubCell"/>
</dbReference>
<organism evidence="12 13">
    <name type="scientific">Candidatus Dojkabacteria bacterium</name>
    <dbReference type="NCBI Taxonomy" id="2099670"/>
    <lineage>
        <taxon>Bacteria</taxon>
        <taxon>Candidatus Dojkabacteria</taxon>
    </lineage>
</organism>
<accession>A0A955I3G2</accession>
<feature type="transmembrane region" description="Helical" evidence="10">
    <location>
        <begin position="20"/>
        <end position="44"/>
    </location>
</feature>
<dbReference type="CDD" id="cd20070">
    <property type="entry name" value="5TM_YidC_Alb3"/>
    <property type="match status" value="1"/>
</dbReference>
<dbReference type="PANTHER" id="PTHR12428">
    <property type="entry name" value="OXA1"/>
    <property type="match status" value="1"/>
</dbReference>
<name>A0A955I3G2_9BACT</name>
<evidence type="ECO:0000256" key="8">
    <source>
        <dbReference type="ARBA" id="ARBA00023186"/>
    </source>
</evidence>
<feature type="transmembrane region" description="Helical" evidence="10">
    <location>
        <begin position="170"/>
        <end position="190"/>
    </location>
</feature>
<evidence type="ECO:0000256" key="7">
    <source>
        <dbReference type="ARBA" id="ARBA00023136"/>
    </source>
</evidence>
<dbReference type="GO" id="GO:0015031">
    <property type="term" value="P:protein transport"/>
    <property type="evidence" value="ECO:0007669"/>
    <property type="project" value="UniProtKB-KW"/>
</dbReference>
<dbReference type="GO" id="GO:0051205">
    <property type="term" value="P:protein insertion into membrane"/>
    <property type="evidence" value="ECO:0007669"/>
    <property type="project" value="TreeGrafter"/>
</dbReference>
<evidence type="ECO:0000313" key="13">
    <source>
        <dbReference type="Proteomes" id="UP000741282"/>
    </source>
</evidence>
<dbReference type="Pfam" id="PF02096">
    <property type="entry name" value="60KD_IMP"/>
    <property type="match status" value="1"/>
</dbReference>
<feature type="domain" description="Membrane insertase YidC/Oxa/ALB C-terminal" evidence="11">
    <location>
        <begin position="30"/>
        <end position="262"/>
    </location>
</feature>
<dbReference type="InterPro" id="IPR001708">
    <property type="entry name" value="YidC/ALB3/OXA1/COX18"/>
</dbReference>
<dbReference type="InterPro" id="IPR047196">
    <property type="entry name" value="YidC_ALB_C"/>
</dbReference>
<dbReference type="EMBL" id="JAGQLN010000019">
    <property type="protein sequence ID" value="MCA9377136.1"/>
    <property type="molecule type" value="Genomic_DNA"/>
</dbReference>
<comment type="caution">
    <text evidence="12">The sequence shown here is derived from an EMBL/GenBank/DDBJ whole genome shotgun (WGS) entry which is preliminary data.</text>
</comment>
<dbReference type="AlphaFoldDB" id="A0A955I3G2"/>
<dbReference type="PANTHER" id="PTHR12428:SF65">
    <property type="entry name" value="CYTOCHROME C OXIDASE ASSEMBLY PROTEIN COX18, MITOCHONDRIAL"/>
    <property type="match status" value="1"/>
</dbReference>
<keyword evidence="8" id="KW-0143">Chaperone</keyword>
<evidence type="ECO:0000259" key="11">
    <source>
        <dbReference type="Pfam" id="PF02096"/>
    </source>
</evidence>
<keyword evidence="6 10" id="KW-1133">Transmembrane helix</keyword>
<comment type="similarity">
    <text evidence="9">Belongs to the OXA1/ALB3/YidC family.</text>
</comment>
<dbReference type="InterPro" id="IPR028055">
    <property type="entry name" value="YidC/Oxa/ALB_C"/>
</dbReference>
<evidence type="ECO:0000256" key="4">
    <source>
        <dbReference type="ARBA" id="ARBA00022692"/>
    </source>
</evidence>
<dbReference type="Proteomes" id="UP000741282">
    <property type="component" value="Unassembled WGS sequence"/>
</dbReference>
<evidence type="ECO:0000256" key="5">
    <source>
        <dbReference type="ARBA" id="ARBA00022927"/>
    </source>
</evidence>
<protein>
    <submittedName>
        <fullName evidence="12">Membrane protein insertase YidC</fullName>
    </submittedName>
</protein>
<reference evidence="12" key="1">
    <citation type="submission" date="2020-04" db="EMBL/GenBank/DDBJ databases">
        <authorList>
            <person name="Zhang T."/>
        </authorList>
    </citation>
    <scope>NUCLEOTIDE SEQUENCE</scope>
    <source>
        <strain evidence="12">HKST-UBA17</strain>
    </source>
</reference>
<keyword evidence="5" id="KW-0653">Protein transport</keyword>
<evidence type="ECO:0000256" key="1">
    <source>
        <dbReference type="ARBA" id="ARBA00004651"/>
    </source>
</evidence>
<evidence type="ECO:0000256" key="10">
    <source>
        <dbReference type="SAM" id="Phobius"/>
    </source>
</evidence>
<evidence type="ECO:0000256" key="3">
    <source>
        <dbReference type="ARBA" id="ARBA00022475"/>
    </source>
</evidence>
<dbReference type="NCBIfam" id="TIGR03592">
    <property type="entry name" value="yidC_oxa1_cterm"/>
    <property type="match status" value="1"/>
</dbReference>
<evidence type="ECO:0000313" key="12">
    <source>
        <dbReference type="EMBL" id="MCA9377136.1"/>
    </source>
</evidence>
<proteinExistence type="inferred from homology"/>
<evidence type="ECO:0000256" key="9">
    <source>
        <dbReference type="RuleBase" id="RU003945"/>
    </source>
</evidence>
<evidence type="ECO:0000256" key="6">
    <source>
        <dbReference type="ARBA" id="ARBA00022989"/>
    </source>
</evidence>
<keyword evidence="4 9" id="KW-0812">Transmembrane</keyword>
<keyword evidence="3" id="KW-1003">Cell membrane</keyword>
<keyword evidence="7 10" id="KW-0472">Membrane</keyword>
<comment type="subcellular location">
    <subcellularLocation>
        <location evidence="1">Cell membrane</location>
        <topology evidence="1">Multi-pass membrane protein</topology>
    </subcellularLocation>
    <subcellularLocation>
        <location evidence="9">Membrane</location>
        <topology evidence="9">Multi-pass membrane protein</topology>
    </subcellularLocation>
</comment>
<keyword evidence="2" id="KW-0813">Transport</keyword>
<dbReference type="GO" id="GO:0032977">
    <property type="term" value="F:membrane insertase activity"/>
    <property type="evidence" value="ECO:0007669"/>
    <property type="project" value="InterPro"/>
</dbReference>
<reference evidence="12" key="2">
    <citation type="journal article" date="2021" name="Microbiome">
        <title>Successional dynamics and alternative stable states in a saline activated sludge microbial community over 9 years.</title>
        <authorList>
            <person name="Wang Y."/>
            <person name="Ye J."/>
            <person name="Ju F."/>
            <person name="Liu L."/>
            <person name="Boyd J.A."/>
            <person name="Deng Y."/>
            <person name="Parks D.H."/>
            <person name="Jiang X."/>
            <person name="Yin X."/>
            <person name="Woodcroft B.J."/>
            <person name="Tyson G.W."/>
            <person name="Hugenholtz P."/>
            <person name="Polz M.F."/>
            <person name="Zhang T."/>
        </authorList>
    </citation>
    <scope>NUCLEOTIDE SEQUENCE</scope>
    <source>
        <strain evidence="12">HKST-UBA17</strain>
    </source>
</reference>
<gene>
    <name evidence="12" type="ORF">KC685_04415</name>
</gene>
<feature type="transmembrane region" description="Helical" evidence="10">
    <location>
        <begin position="92"/>
        <end position="115"/>
    </location>
</feature>
<evidence type="ECO:0000256" key="2">
    <source>
        <dbReference type="ARBA" id="ARBA00022448"/>
    </source>
</evidence>
<sequence length="286" mass="32699">MLSTLWKTLFFNPFLNILLLLYVILGQNLGLAVIAMAVVIRLLLLPSTKKQMEMTQKMAKLKPELDKLQKKFKNNKEKLAAEQMKLYKDVGYNPIGCVSSFLPQILILAAIFGVIRTINDGNFEGLYGPVHDLVFANGKEVLKNLKFLWWDLNGSYTAFENMSLWANERLPYLFLGLAVGVVQYISTVFMQKFQGTALPKKENKGNKDEAMSPEEMQQQMTRSMSTIFPILTAYLTLSQPAVLGIYWFAQSLMFIVQYYFIDKEKFIKTLKDVLSFIPKLNESKTA</sequence>